<gene>
    <name evidence="2" type="ORF">MO867_22565</name>
</gene>
<sequence>TGEYQYVHRDHLGSVEKITDKDGVEILSTAFNPDGSRREEDWSKNLSQSQVSDLLTVQLLTTNRGYTGHEHLDRTGLIHMNGRVYDPTLGRFLSPDPIVQAPTFSQNWNRYSYVFNNPLSFTDPSGYEGDELDSKKTVHPIDEGHSPGNGDSVVEGEVTKTGEAPRG</sequence>
<dbReference type="Proteomes" id="UP001139028">
    <property type="component" value="Unassembled WGS sequence"/>
</dbReference>
<feature type="compositionally biased region" description="Basic and acidic residues" evidence="1">
    <location>
        <begin position="132"/>
        <end position="145"/>
    </location>
</feature>
<dbReference type="PANTHER" id="PTHR32305">
    <property type="match status" value="1"/>
</dbReference>
<name>A0A9X2J9X2_9GAMM</name>
<proteinExistence type="predicted"/>
<evidence type="ECO:0000313" key="3">
    <source>
        <dbReference type="Proteomes" id="UP001139028"/>
    </source>
</evidence>
<evidence type="ECO:0000256" key="1">
    <source>
        <dbReference type="SAM" id="MobiDB-lite"/>
    </source>
</evidence>
<dbReference type="EMBL" id="JALBWM010000373">
    <property type="protein sequence ID" value="MCO1337111.1"/>
    <property type="molecule type" value="Genomic_DNA"/>
</dbReference>
<reference evidence="2" key="1">
    <citation type="journal article" date="2022" name="Arch. Microbiol.">
        <title>Microbulbifer okhotskensis sp. nov., isolated from a deep bottom sediment of the Okhotsk Sea.</title>
        <authorList>
            <person name="Romanenko L."/>
            <person name="Kurilenko V."/>
            <person name="Otstavnykh N."/>
            <person name="Velansky P."/>
            <person name="Isaeva M."/>
            <person name="Mikhailov V."/>
        </authorList>
    </citation>
    <scope>NUCLEOTIDE SEQUENCE</scope>
    <source>
        <strain evidence="2">OS29</strain>
    </source>
</reference>
<dbReference type="AlphaFoldDB" id="A0A9X2J9X2"/>
<feature type="region of interest" description="Disordered" evidence="1">
    <location>
        <begin position="125"/>
        <end position="167"/>
    </location>
</feature>
<protein>
    <submittedName>
        <fullName evidence="2">RHS repeat-associated core domain-containing protein</fullName>
    </submittedName>
</protein>
<dbReference type="Gene3D" id="2.180.10.10">
    <property type="entry name" value="RHS repeat-associated core"/>
    <property type="match status" value="1"/>
</dbReference>
<organism evidence="2 3">
    <name type="scientific">Microbulbifer okhotskensis</name>
    <dbReference type="NCBI Taxonomy" id="2926617"/>
    <lineage>
        <taxon>Bacteria</taxon>
        <taxon>Pseudomonadati</taxon>
        <taxon>Pseudomonadota</taxon>
        <taxon>Gammaproteobacteria</taxon>
        <taxon>Cellvibrionales</taxon>
        <taxon>Microbulbiferaceae</taxon>
        <taxon>Microbulbifer</taxon>
    </lineage>
</organism>
<evidence type="ECO:0000313" key="2">
    <source>
        <dbReference type="EMBL" id="MCO1337111.1"/>
    </source>
</evidence>
<feature type="non-terminal residue" evidence="2">
    <location>
        <position position="167"/>
    </location>
</feature>
<dbReference type="PANTHER" id="PTHR32305:SF15">
    <property type="entry name" value="PROTEIN RHSA-RELATED"/>
    <property type="match status" value="1"/>
</dbReference>
<accession>A0A9X2J9X2</accession>
<dbReference type="NCBIfam" id="TIGR03696">
    <property type="entry name" value="Rhs_assc_core"/>
    <property type="match status" value="1"/>
</dbReference>
<dbReference type="InterPro" id="IPR050708">
    <property type="entry name" value="T6SS_VgrG/RHS"/>
</dbReference>
<keyword evidence="3" id="KW-1185">Reference proteome</keyword>
<comment type="caution">
    <text evidence="2">The sequence shown here is derived from an EMBL/GenBank/DDBJ whole genome shotgun (WGS) entry which is preliminary data.</text>
</comment>
<feature type="compositionally biased region" description="Basic and acidic residues" evidence="1">
    <location>
        <begin position="157"/>
        <end position="167"/>
    </location>
</feature>
<feature type="non-terminal residue" evidence="2">
    <location>
        <position position="1"/>
    </location>
</feature>
<dbReference type="InterPro" id="IPR022385">
    <property type="entry name" value="Rhs_assc_core"/>
</dbReference>
<dbReference type="RefSeq" id="WP_252473358.1">
    <property type="nucleotide sequence ID" value="NZ_JALBWM010000373.1"/>
</dbReference>